<dbReference type="Pfam" id="PF01453">
    <property type="entry name" value="B_lectin"/>
    <property type="match status" value="1"/>
</dbReference>
<dbReference type="AlphaFoldDB" id="A0AAV1CNU1"/>
<keyword evidence="3 8" id="KW-0732">Signal</keyword>
<dbReference type="Gene3D" id="2.90.10.10">
    <property type="entry name" value="Bulb-type lectin domain"/>
    <property type="match status" value="1"/>
</dbReference>
<evidence type="ECO:0000256" key="7">
    <source>
        <dbReference type="ARBA" id="ARBA00023180"/>
    </source>
</evidence>
<dbReference type="GO" id="GO:0016020">
    <property type="term" value="C:membrane"/>
    <property type="evidence" value="ECO:0007669"/>
    <property type="project" value="UniProtKB-SubCell"/>
</dbReference>
<keyword evidence="12" id="KW-1185">Reference proteome</keyword>
<dbReference type="InterPro" id="IPR000858">
    <property type="entry name" value="S_locus_glycoprot_dom"/>
</dbReference>
<dbReference type="InterPro" id="IPR036426">
    <property type="entry name" value="Bulb-type_lectin_dom_sf"/>
</dbReference>
<evidence type="ECO:0000256" key="3">
    <source>
        <dbReference type="ARBA" id="ARBA00022729"/>
    </source>
</evidence>
<keyword evidence="5" id="KW-0472">Membrane</keyword>
<evidence type="ECO:0000256" key="4">
    <source>
        <dbReference type="ARBA" id="ARBA00022989"/>
    </source>
</evidence>
<dbReference type="PANTHER" id="PTHR47974">
    <property type="entry name" value="OS07G0415500 PROTEIN"/>
    <property type="match status" value="1"/>
</dbReference>
<dbReference type="SUPFAM" id="SSF51110">
    <property type="entry name" value="alpha-D-mannose-specific plant lectins"/>
    <property type="match status" value="1"/>
</dbReference>
<keyword evidence="4" id="KW-1133">Transmembrane helix</keyword>
<dbReference type="PANTHER" id="PTHR47974:SF6">
    <property type="entry name" value="NON-SPECIFIC SERINE_THREONINE PROTEIN KINASE"/>
    <property type="match status" value="1"/>
</dbReference>
<dbReference type="PROSITE" id="PS50927">
    <property type="entry name" value="BULB_LECTIN"/>
    <property type="match status" value="1"/>
</dbReference>
<dbReference type="InterPro" id="IPR001480">
    <property type="entry name" value="Bulb-type_lectin_dom"/>
</dbReference>
<dbReference type="Proteomes" id="UP001161247">
    <property type="component" value="Chromosome 2"/>
</dbReference>
<evidence type="ECO:0000259" key="9">
    <source>
        <dbReference type="PROSITE" id="PS50927"/>
    </source>
</evidence>
<organism evidence="11 12">
    <name type="scientific">Oldenlandia corymbosa var. corymbosa</name>
    <dbReference type="NCBI Taxonomy" id="529605"/>
    <lineage>
        <taxon>Eukaryota</taxon>
        <taxon>Viridiplantae</taxon>
        <taxon>Streptophyta</taxon>
        <taxon>Embryophyta</taxon>
        <taxon>Tracheophyta</taxon>
        <taxon>Spermatophyta</taxon>
        <taxon>Magnoliopsida</taxon>
        <taxon>eudicotyledons</taxon>
        <taxon>Gunneridae</taxon>
        <taxon>Pentapetalae</taxon>
        <taxon>asterids</taxon>
        <taxon>lamiids</taxon>
        <taxon>Gentianales</taxon>
        <taxon>Rubiaceae</taxon>
        <taxon>Rubioideae</taxon>
        <taxon>Spermacoceae</taxon>
        <taxon>Hedyotis-Oldenlandia complex</taxon>
        <taxon>Oldenlandia</taxon>
    </lineage>
</organism>
<evidence type="ECO:0000256" key="6">
    <source>
        <dbReference type="ARBA" id="ARBA00023157"/>
    </source>
</evidence>
<keyword evidence="7" id="KW-0325">Glycoprotein</keyword>
<sequence>MSFLLIFFLLQLFSNLHLSKSQLQNPQIISNFSVSDSPWTPDKNQILLSPNSTFAAGFLPLPSNLYTFSVWYYAISKKFNLETVVWSANDNSPVNNSASLIITSSGELSLSNPGGRNLWPAKTPPVRSGRDLVLLESGNLTFGDWGSFAHPTNTILPNQIIKGTTLSTRNGKYQFLDTNKLVYKDAADTYWGPVNAFLNLDDQGTISQEGSTIISSDFGDLKTRRLTLDEDGNLRHYSFDTDLGNWTVVWKAVGNLCRIKATCGAYAICSYEPSKTSTSCKCLPGFREMKSSSDDFVCQRKTPIRNSANTSKFMSLDYVSFTASYSGTQHFDFPVSTLSECQVRCLGNQTCEGFQFKYDGSNTCVMLNGTLEDGLWSPESESTDWYFPCWAFDQVFKETNIDDILDPRIKHSYDSRAHFDMVNRMLMTAMWCIQDRAENRPTMGKVAKMLEGTVEIGLPKKPTLYYAEQDEE</sequence>
<dbReference type="InterPro" id="IPR003609">
    <property type="entry name" value="Pan_app"/>
</dbReference>
<dbReference type="PROSITE" id="PS50948">
    <property type="entry name" value="PAN"/>
    <property type="match status" value="1"/>
</dbReference>
<feature type="chain" id="PRO_5043326016" evidence="8">
    <location>
        <begin position="22"/>
        <end position="472"/>
    </location>
</feature>
<evidence type="ECO:0000256" key="2">
    <source>
        <dbReference type="ARBA" id="ARBA00022692"/>
    </source>
</evidence>
<dbReference type="Pfam" id="PF00954">
    <property type="entry name" value="S_locus_glycop"/>
    <property type="match status" value="1"/>
</dbReference>
<dbReference type="GO" id="GO:0048544">
    <property type="term" value="P:recognition of pollen"/>
    <property type="evidence" value="ECO:0007669"/>
    <property type="project" value="InterPro"/>
</dbReference>
<evidence type="ECO:0000256" key="1">
    <source>
        <dbReference type="ARBA" id="ARBA00004167"/>
    </source>
</evidence>
<feature type="domain" description="Bulb-type lectin" evidence="9">
    <location>
        <begin position="32"/>
        <end position="155"/>
    </location>
</feature>
<reference evidence="11" key="1">
    <citation type="submission" date="2023-03" db="EMBL/GenBank/DDBJ databases">
        <authorList>
            <person name="Julca I."/>
        </authorList>
    </citation>
    <scope>NUCLEOTIDE SEQUENCE</scope>
</reference>
<evidence type="ECO:0000256" key="5">
    <source>
        <dbReference type="ARBA" id="ARBA00023136"/>
    </source>
</evidence>
<evidence type="ECO:0000313" key="12">
    <source>
        <dbReference type="Proteomes" id="UP001161247"/>
    </source>
</evidence>
<dbReference type="Gene3D" id="1.10.510.10">
    <property type="entry name" value="Transferase(Phosphotransferase) domain 1"/>
    <property type="match status" value="1"/>
</dbReference>
<dbReference type="SMART" id="SM00108">
    <property type="entry name" value="B_lectin"/>
    <property type="match status" value="1"/>
</dbReference>
<proteinExistence type="predicted"/>
<dbReference type="Pfam" id="PF00024">
    <property type="entry name" value="PAN_1"/>
    <property type="match status" value="1"/>
</dbReference>
<accession>A0AAV1CNU1</accession>
<keyword evidence="2" id="KW-0812">Transmembrane</keyword>
<protein>
    <submittedName>
        <fullName evidence="11">OLC1v1033034C1</fullName>
    </submittedName>
</protein>
<name>A0AAV1CNU1_OLDCO</name>
<gene>
    <name evidence="11" type="ORF">OLC1_LOCUS7474</name>
</gene>
<feature type="signal peptide" evidence="8">
    <location>
        <begin position="1"/>
        <end position="21"/>
    </location>
</feature>
<dbReference type="CDD" id="cd00028">
    <property type="entry name" value="B_lectin"/>
    <property type="match status" value="1"/>
</dbReference>
<comment type="subcellular location">
    <subcellularLocation>
        <location evidence="1">Membrane</location>
        <topology evidence="1">Single-pass membrane protein</topology>
    </subcellularLocation>
</comment>
<dbReference type="EMBL" id="OX459119">
    <property type="protein sequence ID" value="CAI9096813.1"/>
    <property type="molecule type" value="Genomic_DNA"/>
</dbReference>
<keyword evidence="6" id="KW-1015">Disulfide bond</keyword>
<feature type="domain" description="Apple" evidence="10">
    <location>
        <begin position="298"/>
        <end position="389"/>
    </location>
</feature>
<evidence type="ECO:0000256" key="8">
    <source>
        <dbReference type="SAM" id="SignalP"/>
    </source>
</evidence>
<evidence type="ECO:0000259" key="10">
    <source>
        <dbReference type="PROSITE" id="PS50948"/>
    </source>
</evidence>
<evidence type="ECO:0000313" key="11">
    <source>
        <dbReference type="EMBL" id="CAI9096813.1"/>
    </source>
</evidence>